<gene>
    <name evidence="2" type="ORF">PBRASI_LOCUS10861</name>
</gene>
<evidence type="ECO:0000313" key="3">
    <source>
        <dbReference type="Proteomes" id="UP000789739"/>
    </source>
</evidence>
<dbReference type="PROSITE" id="PS50011">
    <property type="entry name" value="PROTEIN_KINASE_DOM"/>
    <property type="match status" value="1"/>
</dbReference>
<sequence length="363" mass="42062">FLEDYTNEELELRTGHCAWTIELIEIMAKVYDVKDLRLQAFHDHMTSLTGQFSIVENEDKSKSDGILQTITTSGQIGFRVILEMKNEIGRGRSDPTIQAALSYAKYWAQPQRKHVRASCCCPSLLLAIAGPWRHLHRIARLFEAIRLTAQYLDNYYQTLSIVYNNTTQPLYPYPHQYVTESNTVIHFTYEDYLTEDSKKTIFKGKTTDGYPIVIKFSQRYNTYAHNLCAQEGLAPRLFYVSKEKFGGWYMIIMEYIEGETLNTLQIDKTEYDNVLKSVSKAIHILHCKDIVFGDLRKSNIMVMNSDKGCHGMLIDFDWAGEHGKDRYTSKMNPDIRWPTGVEGNAIMDKAHDLYWLDKLEENE</sequence>
<evidence type="ECO:0000313" key="2">
    <source>
        <dbReference type="EMBL" id="CAG8662493.1"/>
    </source>
</evidence>
<reference evidence="2" key="1">
    <citation type="submission" date="2021-06" db="EMBL/GenBank/DDBJ databases">
        <authorList>
            <person name="Kallberg Y."/>
            <person name="Tangrot J."/>
            <person name="Rosling A."/>
        </authorList>
    </citation>
    <scope>NUCLEOTIDE SEQUENCE</scope>
    <source>
        <strain evidence="2">BR232B</strain>
    </source>
</reference>
<feature type="non-terminal residue" evidence="2">
    <location>
        <position position="363"/>
    </location>
</feature>
<dbReference type="AlphaFoldDB" id="A0A9N9E2J2"/>
<feature type="domain" description="Protein kinase" evidence="1">
    <location>
        <begin position="82"/>
        <end position="363"/>
    </location>
</feature>
<dbReference type="SUPFAM" id="SSF56112">
    <property type="entry name" value="Protein kinase-like (PK-like)"/>
    <property type="match status" value="1"/>
</dbReference>
<name>A0A9N9E2J2_9GLOM</name>
<organism evidence="2 3">
    <name type="scientific">Paraglomus brasilianum</name>
    <dbReference type="NCBI Taxonomy" id="144538"/>
    <lineage>
        <taxon>Eukaryota</taxon>
        <taxon>Fungi</taxon>
        <taxon>Fungi incertae sedis</taxon>
        <taxon>Mucoromycota</taxon>
        <taxon>Glomeromycotina</taxon>
        <taxon>Glomeromycetes</taxon>
        <taxon>Paraglomerales</taxon>
        <taxon>Paraglomeraceae</taxon>
        <taxon>Paraglomus</taxon>
    </lineage>
</organism>
<dbReference type="GO" id="GO:0005524">
    <property type="term" value="F:ATP binding"/>
    <property type="evidence" value="ECO:0007669"/>
    <property type="project" value="InterPro"/>
</dbReference>
<comment type="caution">
    <text evidence="2">The sequence shown here is derived from an EMBL/GenBank/DDBJ whole genome shotgun (WGS) entry which is preliminary data.</text>
</comment>
<accession>A0A9N9E2J2</accession>
<dbReference type="OrthoDB" id="2315594at2759"/>
<proteinExistence type="predicted"/>
<dbReference type="Proteomes" id="UP000789739">
    <property type="component" value="Unassembled WGS sequence"/>
</dbReference>
<dbReference type="GO" id="GO:0004672">
    <property type="term" value="F:protein kinase activity"/>
    <property type="evidence" value="ECO:0007669"/>
    <property type="project" value="InterPro"/>
</dbReference>
<dbReference type="InterPro" id="IPR011009">
    <property type="entry name" value="Kinase-like_dom_sf"/>
</dbReference>
<dbReference type="InterPro" id="IPR000719">
    <property type="entry name" value="Prot_kinase_dom"/>
</dbReference>
<keyword evidence="3" id="KW-1185">Reference proteome</keyword>
<dbReference type="EMBL" id="CAJVPI010003813">
    <property type="protein sequence ID" value="CAG8662493.1"/>
    <property type="molecule type" value="Genomic_DNA"/>
</dbReference>
<protein>
    <submittedName>
        <fullName evidence="2">3240_t:CDS:1</fullName>
    </submittedName>
</protein>
<dbReference type="Gene3D" id="1.10.510.10">
    <property type="entry name" value="Transferase(Phosphotransferase) domain 1"/>
    <property type="match status" value="1"/>
</dbReference>
<evidence type="ECO:0000259" key="1">
    <source>
        <dbReference type="PROSITE" id="PS50011"/>
    </source>
</evidence>
<dbReference type="Pfam" id="PF00069">
    <property type="entry name" value="Pkinase"/>
    <property type="match status" value="1"/>
</dbReference>